<organism evidence="1 2">
    <name type="scientific">Pseudocercospora musae</name>
    <dbReference type="NCBI Taxonomy" id="113226"/>
    <lineage>
        <taxon>Eukaryota</taxon>
        <taxon>Fungi</taxon>
        <taxon>Dikarya</taxon>
        <taxon>Ascomycota</taxon>
        <taxon>Pezizomycotina</taxon>
        <taxon>Dothideomycetes</taxon>
        <taxon>Dothideomycetidae</taxon>
        <taxon>Mycosphaerellales</taxon>
        <taxon>Mycosphaerellaceae</taxon>
        <taxon>Pseudocercospora</taxon>
    </lineage>
</organism>
<keyword evidence="2" id="KW-1185">Reference proteome</keyword>
<dbReference type="AlphaFoldDB" id="A0A139IGA8"/>
<reference evidence="1 2" key="1">
    <citation type="submission" date="2015-07" db="EMBL/GenBank/DDBJ databases">
        <title>Comparative genomics of the Sigatoka disease complex on banana suggests a link between parallel evolutionary changes in Pseudocercospora fijiensis and Pseudocercospora eumusae and increased virulence on the banana host.</title>
        <authorList>
            <person name="Chang T.-C."/>
            <person name="Salvucci A."/>
            <person name="Crous P.W."/>
            <person name="Stergiopoulos I."/>
        </authorList>
    </citation>
    <scope>NUCLEOTIDE SEQUENCE [LARGE SCALE GENOMIC DNA]</scope>
    <source>
        <strain evidence="1 2">CBS 116634</strain>
    </source>
</reference>
<dbReference type="OrthoDB" id="2306at2759"/>
<gene>
    <name evidence="1" type="ORF">AC579_8074</name>
</gene>
<accession>A0A139IGA8</accession>
<evidence type="ECO:0000313" key="1">
    <source>
        <dbReference type="EMBL" id="KXT13576.1"/>
    </source>
</evidence>
<sequence length="162" mass="17348">MTCINVNTAENSSESVSQTTLCPGDANYSGLRQQIFANATVLFPQMLKYSVTYGKNGVFDPEELFQVITSFSGSKYKAILVCGVTIAKNAVARGPEADCAVEALAGLLKTLSEAMGWYTDTLLGEIATSEESENGGRVNLGMVSDGFHFASVQRWAQDNKGN</sequence>
<dbReference type="EMBL" id="LFZO01000111">
    <property type="protein sequence ID" value="KXT13576.1"/>
    <property type="molecule type" value="Genomic_DNA"/>
</dbReference>
<comment type="caution">
    <text evidence="1">The sequence shown here is derived from an EMBL/GenBank/DDBJ whole genome shotgun (WGS) entry which is preliminary data.</text>
</comment>
<protein>
    <submittedName>
        <fullName evidence="1">Uncharacterized protein</fullName>
    </submittedName>
</protein>
<name>A0A139IGA8_9PEZI</name>
<evidence type="ECO:0000313" key="2">
    <source>
        <dbReference type="Proteomes" id="UP000073492"/>
    </source>
</evidence>
<dbReference type="Proteomes" id="UP000073492">
    <property type="component" value="Unassembled WGS sequence"/>
</dbReference>
<proteinExistence type="predicted"/>